<proteinExistence type="predicted"/>
<accession>A0A699US00</accession>
<feature type="compositionally biased region" description="Polar residues" evidence="1">
    <location>
        <begin position="1"/>
        <end position="21"/>
    </location>
</feature>
<protein>
    <submittedName>
        <fullName evidence="2">Reverse transcriptase domain-containing protein</fullName>
    </submittedName>
</protein>
<organism evidence="2">
    <name type="scientific">Tanacetum cinerariifolium</name>
    <name type="common">Dalmatian daisy</name>
    <name type="synonym">Chrysanthemum cinerariifolium</name>
    <dbReference type="NCBI Taxonomy" id="118510"/>
    <lineage>
        <taxon>Eukaryota</taxon>
        <taxon>Viridiplantae</taxon>
        <taxon>Streptophyta</taxon>
        <taxon>Embryophyta</taxon>
        <taxon>Tracheophyta</taxon>
        <taxon>Spermatophyta</taxon>
        <taxon>Magnoliopsida</taxon>
        <taxon>eudicotyledons</taxon>
        <taxon>Gunneridae</taxon>
        <taxon>Pentapetalae</taxon>
        <taxon>asterids</taxon>
        <taxon>campanulids</taxon>
        <taxon>Asterales</taxon>
        <taxon>Asteraceae</taxon>
        <taxon>Asteroideae</taxon>
        <taxon>Anthemideae</taxon>
        <taxon>Anthemidinae</taxon>
        <taxon>Tanacetum</taxon>
    </lineage>
</organism>
<feature type="compositionally biased region" description="Low complexity" evidence="1">
    <location>
        <begin position="38"/>
        <end position="49"/>
    </location>
</feature>
<keyword evidence="2" id="KW-0808">Transferase</keyword>
<dbReference type="GO" id="GO:0003964">
    <property type="term" value="F:RNA-directed DNA polymerase activity"/>
    <property type="evidence" value="ECO:0007669"/>
    <property type="project" value="UniProtKB-KW"/>
</dbReference>
<dbReference type="EMBL" id="BKCJ011350031">
    <property type="protein sequence ID" value="GFD24126.1"/>
    <property type="molecule type" value="Genomic_DNA"/>
</dbReference>
<keyword evidence="2" id="KW-0548">Nucleotidyltransferase</keyword>
<feature type="compositionally biased region" description="Basic and acidic residues" evidence="1">
    <location>
        <begin position="51"/>
        <end position="62"/>
    </location>
</feature>
<gene>
    <name evidence="2" type="ORF">Tci_896095</name>
</gene>
<name>A0A699US00_TANCI</name>
<comment type="caution">
    <text evidence="2">The sequence shown here is derived from an EMBL/GenBank/DDBJ whole genome shotgun (WGS) entry which is preliminary data.</text>
</comment>
<reference evidence="2" key="1">
    <citation type="journal article" date="2019" name="Sci. Rep.">
        <title>Draft genome of Tanacetum cinerariifolium, the natural source of mosquito coil.</title>
        <authorList>
            <person name="Yamashiro T."/>
            <person name="Shiraishi A."/>
            <person name="Satake H."/>
            <person name="Nakayama K."/>
        </authorList>
    </citation>
    <scope>NUCLEOTIDE SEQUENCE</scope>
</reference>
<dbReference type="AlphaFoldDB" id="A0A699US00"/>
<feature type="region of interest" description="Disordered" evidence="1">
    <location>
        <begin position="1"/>
        <end position="82"/>
    </location>
</feature>
<evidence type="ECO:0000313" key="2">
    <source>
        <dbReference type="EMBL" id="GFD24126.1"/>
    </source>
</evidence>
<evidence type="ECO:0000256" key="1">
    <source>
        <dbReference type="SAM" id="MobiDB-lite"/>
    </source>
</evidence>
<keyword evidence="2" id="KW-0695">RNA-directed DNA polymerase</keyword>
<sequence length="82" mass="8962">MNTALSSSSRTLPSNTITNPNEDLKDITTRSGNAYQGPTTPTTSYSLPPVVERETKVTKDTMHPTNNESTKDVQPLLVQTKL</sequence>